<comment type="caution">
    <text evidence="2">The sequence shown here is derived from an EMBL/GenBank/DDBJ whole genome shotgun (WGS) entry which is preliminary data.</text>
</comment>
<accession>A0ABQ9H8R3</accession>
<gene>
    <name evidence="2" type="ORF">PR048_017165</name>
</gene>
<evidence type="ECO:0000256" key="1">
    <source>
        <dbReference type="SAM" id="MobiDB-lite"/>
    </source>
</evidence>
<sequence length="1386" mass="154819">MNKQQDCPFHNLVLQDVLRRHTEKYVRKEKSVRLARRVFTEAIRARSSESPRTRSGETWWTLSIVEGFSHGSPPNWASVHNDVSVFVTPLESRRVTSCSYNSSHYVWHALYECLQDIHGDSSPFLLQPFHELSNGFWPQLTSPHPAIQFVPKMFYRVEVGALGGPVQSANIVFGPSVFMLPRTNTSGPTPKAVKQPHTINPPPPNFLVGTIHSGRSCSPGRRHTHTRPSDRNNVNLDSSLHRTDFHCYSVQLRRSKHHVSRRALLLVVIWDLSAALPKYPSRVLRFLSVKIGGSPERAALAQVPSTFHLRRTNATVDLGLFIFHGIVRPDSPLRWQPTITPLSKSDSFVTRAISLSTGSTPACSKRVNHMGTAILRHKVIAFGSHSRASASKPVITHAVLEIWAALNIEFLRANEVEARKDGGNGRSPRKPTDQWHSSARFPRVKINPVGNRTRYALMGGERFSRCATADRTPDSAALCANIPKSTVHWLYAVTVEGDDWVNVLQETTPCGPMAKTGTDIATTPLFPRYVFLSVRATPVRAYFRRHFSHLIRAFRCPHSRGQVFPSIMTLSTMDRRRKVTAVLFLYNRPRFLPLVPKSAFFATGAAGFADPVFMASGFFCVLFSPPILFHWDRARWRSGNSLDSHSGGHGFDSWSGHPDLGFPWFSKITPGECWDGSQTRAIGFKKGRIYRESTIVVDTVEAGAERAPCGYLPVPYRTVQRYQRLTMYNYLYGRTYRSGRSPARAKIRNYAYIATLSIPKHDDKETNVDAKSSVLTTVITIATPATRCAQAKDDHRQPTQGLVQQELHCRSGIVRHKPARASTGNYNSAHAKLSANRGGVTTRYQEGEGARNVVEGSEPGNGVFLMCRRREADAGREGTISSHLQGAGFVRCTGDSSLESRLCESAAVASDFRLAARMLLTTYYHSPSRFLFQAVWLVTDKIGCSRITDKVHYRPKSNLAPVHNVSSVVVPPIEYRRAASCGYNSSHPVWHALYECLQDICGYSSPFLLQPFHELSNGFWPRLMSPHPAIRFVPKMFYRAEVGSLGGPVRSPQCWEHFIIHNPSVFMLPRTNTSGPTPKAVKQPHAITPTPPNFLVGTIHSGRSRSPGRRHAHARPSDWNNGNLDSSLHRTDFHCSSVQLGRSKHHLSRRALLLVVIWGLCAAALLKYSSRVLRFLSVKIGGRPERAALAQVPSTFHLRRTNATVDLGLFIFHAIIRPDSPLRWQPTITPYRSLIALYLGSSPCQLVQHRPAAYGGHTIFNHKPALTCQTAVQAIWEQSITCNSQSDNKACFHSFEPPMNDRVHLHPSLVDSEAVRDGRSFSGKRDWARNGKGSDMAFVRDPSQHSPGRYNGNTARLARRSDEALGVRVNVTRIAHSLLDLGRADK</sequence>
<organism evidence="2 3">
    <name type="scientific">Dryococelus australis</name>
    <dbReference type="NCBI Taxonomy" id="614101"/>
    <lineage>
        <taxon>Eukaryota</taxon>
        <taxon>Metazoa</taxon>
        <taxon>Ecdysozoa</taxon>
        <taxon>Arthropoda</taxon>
        <taxon>Hexapoda</taxon>
        <taxon>Insecta</taxon>
        <taxon>Pterygota</taxon>
        <taxon>Neoptera</taxon>
        <taxon>Polyneoptera</taxon>
        <taxon>Phasmatodea</taxon>
        <taxon>Verophasmatodea</taxon>
        <taxon>Anareolatae</taxon>
        <taxon>Phasmatidae</taxon>
        <taxon>Eurycanthinae</taxon>
        <taxon>Dryococelus</taxon>
    </lineage>
</organism>
<feature type="region of interest" description="Disordered" evidence="1">
    <location>
        <begin position="217"/>
        <end position="236"/>
    </location>
</feature>
<feature type="region of interest" description="Disordered" evidence="1">
    <location>
        <begin position="1099"/>
        <end position="1122"/>
    </location>
</feature>
<reference evidence="2 3" key="1">
    <citation type="submission" date="2023-02" db="EMBL/GenBank/DDBJ databases">
        <title>LHISI_Scaffold_Assembly.</title>
        <authorList>
            <person name="Stuart O.P."/>
            <person name="Cleave R."/>
            <person name="Magrath M.J.L."/>
            <person name="Mikheyev A.S."/>
        </authorList>
    </citation>
    <scope>NUCLEOTIDE SEQUENCE [LARGE SCALE GENOMIC DNA]</scope>
    <source>
        <strain evidence="2">Daus_M_001</strain>
        <tissue evidence="2">Leg muscle</tissue>
    </source>
</reference>
<evidence type="ECO:0000313" key="2">
    <source>
        <dbReference type="EMBL" id="KAJ8880695.1"/>
    </source>
</evidence>
<protein>
    <submittedName>
        <fullName evidence="2">Uncharacterized protein</fullName>
    </submittedName>
</protein>
<proteinExistence type="predicted"/>
<keyword evidence="3" id="KW-1185">Reference proteome</keyword>
<feature type="compositionally biased region" description="Basic residues" evidence="1">
    <location>
        <begin position="1102"/>
        <end position="1114"/>
    </location>
</feature>
<dbReference type="EMBL" id="JARBHB010000006">
    <property type="protein sequence ID" value="KAJ8880695.1"/>
    <property type="molecule type" value="Genomic_DNA"/>
</dbReference>
<dbReference type="Proteomes" id="UP001159363">
    <property type="component" value="Chromosome 5"/>
</dbReference>
<name>A0ABQ9H8R3_9NEOP</name>
<evidence type="ECO:0000313" key="3">
    <source>
        <dbReference type="Proteomes" id="UP001159363"/>
    </source>
</evidence>
<feature type="region of interest" description="Disordered" evidence="1">
    <location>
        <begin position="1325"/>
        <end position="1353"/>
    </location>
</feature>